<comment type="caution">
    <text evidence="14">The sequence shown here is derived from an EMBL/GenBank/DDBJ whole genome shotgun (WGS) entry which is preliminary data.</text>
</comment>
<proteinExistence type="inferred from homology"/>
<dbReference type="InterPro" id="IPR023033">
    <property type="entry name" value="Ala_tRNA_ligase_euk/bac"/>
</dbReference>
<dbReference type="Gene3D" id="3.30.980.10">
    <property type="entry name" value="Threonyl-trna Synthetase, Chain A, domain 2"/>
    <property type="match status" value="1"/>
</dbReference>
<dbReference type="InterPro" id="IPR018165">
    <property type="entry name" value="Ala-tRNA-synth_IIc_core"/>
</dbReference>
<dbReference type="STRING" id="1156395.DBT_0864"/>
<dbReference type="GO" id="GO:0005829">
    <property type="term" value="C:cytosol"/>
    <property type="evidence" value="ECO:0007669"/>
    <property type="project" value="TreeGrafter"/>
</dbReference>
<dbReference type="Gene3D" id="6.10.250.550">
    <property type="match status" value="1"/>
</dbReference>
<dbReference type="InterPro" id="IPR018164">
    <property type="entry name" value="Ala-tRNA-synth_IIc_N"/>
</dbReference>
<dbReference type="FunFam" id="3.30.980.10:FF:000004">
    <property type="entry name" value="Alanine--tRNA ligase, cytoplasmic"/>
    <property type="match status" value="1"/>
</dbReference>
<comment type="cofactor">
    <cofactor evidence="11">
        <name>Zn(2+)</name>
        <dbReference type="ChEBI" id="CHEBI:29105"/>
    </cofactor>
    <text evidence="11">Binds 1 zinc ion per subunit.</text>
</comment>
<comment type="similarity">
    <text evidence="1 11">Belongs to the class-II aminoacyl-tRNA synthetase family.</text>
</comment>
<dbReference type="GO" id="GO:0000049">
    <property type="term" value="F:tRNA binding"/>
    <property type="evidence" value="ECO:0007669"/>
    <property type="project" value="UniProtKB-KW"/>
</dbReference>
<evidence type="ECO:0000313" key="15">
    <source>
        <dbReference type="Proteomes" id="UP000093080"/>
    </source>
</evidence>
<dbReference type="SUPFAM" id="SSF55681">
    <property type="entry name" value="Class II aaRS and biotin synthetases"/>
    <property type="match status" value="1"/>
</dbReference>
<dbReference type="Pfam" id="PF07973">
    <property type="entry name" value="tRNA_SAD"/>
    <property type="match status" value="1"/>
</dbReference>
<dbReference type="PRINTS" id="PR00980">
    <property type="entry name" value="TRNASYNTHALA"/>
</dbReference>
<keyword evidence="2 11" id="KW-0820">tRNA-binding</keyword>
<dbReference type="Gene3D" id="2.40.30.130">
    <property type="match status" value="1"/>
</dbReference>
<accession>A0A1B9F7M2</accession>
<keyword evidence="11" id="KW-0963">Cytoplasm</keyword>
<comment type="domain">
    <text evidence="11">Consists of three domains; the N-terminal catalytic domain, the editing domain and the C-terminal C-Ala domain. The editing domain removes incorrectly charged amino acids, while the C-Ala domain, along with tRNA(Ala), serves as a bridge to cooperatively bring together the editing and aminoacylation centers thus stimulating deacylation of misacylated tRNAs.</text>
</comment>
<dbReference type="InterPro" id="IPR045864">
    <property type="entry name" value="aa-tRNA-synth_II/BPL/LPL"/>
</dbReference>
<dbReference type="Gene3D" id="3.30.54.20">
    <property type="match status" value="1"/>
</dbReference>
<comment type="subcellular location">
    <subcellularLocation>
        <location evidence="11">Cytoplasm</location>
    </subcellularLocation>
</comment>
<comment type="function">
    <text evidence="11">Catalyzes the attachment of alanine to tRNA(Ala) in a two-step reaction: alanine is first activated by ATP to form Ala-AMP and then transferred to the acceptor end of tRNA(Ala). Also edits incorrectly charged Ser-tRNA(Ala) and Gly-tRNA(Ala) via its editing domain.</text>
</comment>
<evidence type="ECO:0000259" key="13">
    <source>
        <dbReference type="PROSITE" id="PS50860"/>
    </source>
</evidence>
<dbReference type="InterPro" id="IPR012947">
    <property type="entry name" value="tRNA_SAD"/>
</dbReference>
<dbReference type="HAMAP" id="MF_00036_B">
    <property type="entry name" value="Ala_tRNA_synth_B"/>
    <property type="match status" value="1"/>
</dbReference>
<dbReference type="SUPFAM" id="SSF50447">
    <property type="entry name" value="Translation proteins"/>
    <property type="match status" value="1"/>
</dbReference>
<dbReference type="GO" id="GO:0005524">
    <property type="term" value="F:ATP binding"/>
    <property type="evidence" value="ECO:0007669"/>
    <property type="project" value="UniProtKB-UniRule"/>
</dbReference>
<evidence type="ECO:0000313" key="14">
    <source>
        <dbReference type="EMBL" id="OCC15939.1"/>
    </source>
</evidence>
<dbReference type="PATRIC" id="fig|1156395.6.peg.878"/>
<dbReference type="Pfam" id="PF01411">
    <property type="entry name" value="tRNA-synt_2c"/>
    <property type="match status" value="1"/>
</dbReference>
<dbReference type="GO" id="GO:0006419">
    <property type="term" value="P:alanyl-tRNA aminoacylation"/>
    <property type="evidence" value="ECO:0007669"/>
    <property type="project" value="UniProtKB-UniRule"/>
</dbReference>
<dbReference type="AlphaFoldDB" id="A0A1B9F7M2"/>
<dbReference type="OrthoDB" id="9803884at2"/>
<keyword evidence="4 11" id="KW-0479">Metal-binding</keyword>
<feature type="binding site" evidence="11">
    <location>
        <position position="578"/>
    </location>
    <ligand>
        <name>Zn(2+)</name>
        <dbReference type="ChEBI" id="CHEBI:29105"/>
    </ligand>
</feature>
<feature type="domain" description="Alanyl-transfer RNA synthetases family profile" evidence="13">
    <location>
        <begin position="4"/>
        <end position="723"/>
    </location>
</feature>
<dbReference type="Gene3D" id="3.30.930.10">
    <property type="entry name" value="Bira Bifunctional Protein, Domain 2"/>
    <property type="match status" value="1"/>
</dbReference>
<dbReference type="FunFam" id="3.30.930.10:FF:000004">
    <property type="entry name" value="Alanine--tRNA ligase"/>
    <property type="match status" value="1"/>
</dbReference>
<dbReference type="SMART" id="SM00863">
    <property type="entry name" value="tRNA_SAD"/>
    <property type="match status" value="1"/>
</dbReference>
<feature type="binding site" evidence="11">
    <location>
        <position position="680"/>
    </location>
    <ligand>
        <name>Zn(2+)</name>
        <dbReference type="ChEBI" id="CHEBI:29105"/>
    </ligand>
</feature>
<evidence type="ECO:0000256" key="1">
    <source>
        <dbReference type="ARBA" id="ARBA00008226"/>
    </source>
</evidence>
<dbReference type="Gene3D" id="3.10.310.40">
    <property type="match status" value="1"/>
</dbReference>
<dbReference type="NCBIfam" id="TIGR00344">
    <property type="entry name" value="alaS"/>
    <property type="match status" value="1"/>
</dbReference>
<evidence type="ECO:0000256" key="6">
    <source>
        <dbReference type="ARBA" id="ARBA00022833"/>
    </source>
</evidence>
<evidence type="ECO:0000256" key="3">
    <source>
        <dbReference type="ARBA" id="ARBA00022598"/>
    </source>
</evidence>
<comment type="catalytic activity">
    <reaction evidence="11">
        <text>tRNA(Ala) + L-alanine + ATP = L-alanyl-tRNA(Ala) + AMP + diphosphate</text>
        <dbReference type="Rhea" id="RHEA:12540"/>
        <dbReference type="Rhea" id="RHEA-COMP:9657"/>
        <dbReference type="Rhea" id="RHEA-COMP:9923"/>
        <dbReference type="ChEBI" id="CHEBI:30616"/>
        <dbReference type="ChEBI" id="CHEBI:33019"/>
        <dbReference type="ChEBI" id="CHEBI:57972"/>
        <dbReference type="ChEBI" id="CHEBI:78442"/>
        <dbReference type="ChEBI" id="CHEBI:78497"/>
        <dbReference type="ChEBI" id="CHEBI:456215"/>
        <dbReference type="EC" id="6.1.1.7"/>
    </reaction>
</comment>
<keyword evidence="5 11" id="KW-0547">Nucleotide-binding</keyword>
<dbReference type="Pfam" id="PF02272">
    <property type="entry name" value="DHHA1"/>
    <property type="match status" value="1"/>
</dbReference>
<evidence type="ECO:0000256" key="11">
    <source>
        <dbReference type="HAMAP-Rule" id="MF_00036"/>
    </source>
</evidence>
<keyword evidence="3 11" id="KW-0436">Ligase</keyword>
<evidence type="ECO:0000256" key="4">
    <source>
        <dbReference type="ARBA" id="ARBA00022723"/>
    </source>
</evidence>
<keyword evidence="12" id="KW-0175">Coiled coil</keyword>
<keyword evidence="15" id="KW-1185">Reference proteome</keyword>
<evidence type="ECO:0000256" key="10">
    <source>
        <dbReference type="ARBA" id="ARBA00023146"/>
    </source>
</evidence>
<dbReference type="InterPro" id="IPR050058">
    <property type="entry name" value="Ala-tRNA_ligase"/>
</dbReference>
<name>A0A1B9F7M2_9BACT</name>
<dbReference type="FunFam" id="3.30.54.20:FF:000001">
    <property type="entry name" value="Alanine--tRNA ligase"/>
    <property type="match status" value="1"/>
</dbReference>
<dbReference type="RefSeq" id="WP_067616682.1">
    <property type="nucleotide sequence ID" value="NZ_MAGO01000003.1"/>
</dbReference>
<dbReference type="CDD" id="cd00673">
    <property type="entry name" value="AlaRS_core"/>
    <property type="match status" value="1"/>
</dbReference>
<evidence type="ECO:0000256" key="2">
    <source>
        <dbReference type="ARBA" id="ARBA00022555"/>
    </source>
</evidence>
<dbReference type="PROSITE" id="PS50860">
    <property type="entry name" value="AA_TRNA_LIGASE_II_ALA"/>
    <property type="match status" value="1"/>
</dbReference>
<dbReference type="InterPro" id="IPR018162">
    <property type="entry name" value="Ala-tRNA-ligase_IIc_anticod-bd"/>
</dbReference>
<dbReference type="SUPFAM" id="SSF55186">
    <property type="entry name" value="ThrRS/AlaRS common domain"/>
    <property type="match status" value="1"/>
</dbReference>
<keyword evidence="9 11" id="KW-0648">Protein biosynthesis</keyword>
<keyword evidence="8 11" id="KW-0694">RNA-binding</keyword>
<dbReference type="InterPro" id="IPR018163">
    <property type="entry name" value="Thr/Ala-tRNA-synth_IIc_edit"/>
</dbReference>
<dbReference type="SUPFAM" id="SSF101353">
    <property type="entry name" value="Putative anticodon-binding domain of alanyl-tRNA synthetase (AlaRS)"/>
    <property type="match status" value="1"/>
</dbReference>
<feature type="binding site" evidence="11">
    <location>
        <position position="684"/>
    </location>
    <ligand>
        <name>Zn(2+)</name>
        <dbReference type="ChEBI" id="CHEBI:29105"/>
    </ligand>
</feature>
<dbReference type="EC" id="6.1.1.7" evidence="11"/>
<keyword evidence="7 11" id="KW-0067">ATP-binding</keyword>
<sequence length="894" mass="99204">MKITASKDIRQAFLSYFEQKGHKVVPSSSLVPADDPSLLFTNAGMVQFKQVFLGEEKRDYKRAATCQKCVRAGGKHNDLENVGYTARHHTFFEMLGNFSFGDYFKEGAIRYAWDFLTNIIGLPKEKLWITVFEDDDEARELWHKVAGVPKDRIVGLGEKDNFWAMGDTGPCGPCSEILIDQGEEVGCGSPDCRVGCDCDRFLELWNLVFMQFFRDESGELHPLPRPSIDTGMGLERIAAVCQGKLNNFDSDLFEGIIRAIEDLSNQKYGRSPEIDVAMRVIADHGRASAFLIADGVIPSNEGRGFVLRRIIRRAARYGRTLGLSEPFMARVCDRVVEEMKDAYPELVSAKSSMRQILDTEEERFLKTLDFGLEILMEELDTLRKKGEGIIPGSFAFKLYDTYGFPIDIVQDVAKEQGFEIDREGFERELEAQRKRSKGASKEVVTKELPPKYQELVEQGRGGEFIGYETLEAKATLLALYGGNSKEEETWCSTDEAKGPKWYGEAIFSRTPFYAESGGQVGDKGEIRAPGTKALCHDTVKKGALICHRIELKEGSLKVGEEYDLSVFEGDRADTARNHTATHLLHAALREVLGDHVKQAGSLVDSSRLRFDFTHFSKIEPVLLQRIEAIVNEAIRRDLSVRIEETSFEEAKSRGAMALFGEKYGDRVRVVEVPGVSIELCGGTHVKRTGSIGLFKIVSESSVAAGIRRIEAVTGKYAIDHIQSLEQLVFKLAAKLKCPPDELESRVDQLTSRLKALMREIEELKVKGSALDVDDLVSKVSEVSGVKVLAHEIKNGDPKVLRELGDRLRAKLGSGVVVLGSKNQGKALLLVMVTKDLVDKLHAGNIIKELSAVVGGRGGGRPDMAQAGGPNPERLEEALKLAPKTVKEVLSVEQF</sequence>
<evidence type="ECO:0000256" key="9">
    <source>
        <dbReference type="ARBA" id="ARBA00022917"/>
    </source>
</evidence>
<dbReference type="EMBL" id="MAGO01000003">
    <property type="protein sequence ID" value="OCC15939.1"/>
    <property type="molecule type" value="Genomic_DNA"/>
</dbReference>
<dbReference type="PANTHER" id="PTHR11777:SF9">
    <property type="entry name" value="ALANINE--TRNA LIGASE, CYTOPLASMIC"/>
    <property type="match status" value="1"/>
</dbReference>
<dbReference type="InterPro" id="IPR002318">
    <property type="entry name" value="Ala-tRNA-lgiase_IIc"/>
</dbReference>
<dbReference type="FunFam" id="3.10.310.40:FF:000001">
    <property type="entry name" value="Alanine--tRNA ligase"/>
    <property type="match status" value="1"/>
</dbReference>
<gene>
    <name evidence="11" type="primary">alaS</name>
    <name evidence="14" type="ORF">DBT_0864</name>
</gene>
<dbReference type="GO" id="GO:0002161">
    <property type="term" value="F:aminoacyl-tRNA deacylase activity"/>
    <property type="evidence" value="ECO:0007669"/>
    <property type="project" value="TreeGrafter"/>
</dbReference>
<feature type="coiled-coil region" evidence="12">
    <location>
        <begin position="739"/>
        <end position="766"/>
    </location>
</feature>
<dbReference type="GO" id="GO:0008270">
    <property type="term" value="F:zinc ion binding"/>
    <property type="evidence" value="ECO:0007669"/>
    <property type="project" value="UniProtKB-UniRule"/>
</dbReference>
<evidence type="ECO:0000256" key="7">
    <source>
        <dbReference type="ARBA" id="ARBA00022840"/>
    </source>
</evidence>
<evidence type="ECO:0000256" key="5">
    <source>
        <dbReference type="ARBA" id="ARBA00022741"/>
    </source>
</evidence>
<organism evidence="14 15">
    <name type="scientific">Dissulfuribacter thermophilus</name>
    <dbReference type="NCBI Taxonomy" id="1156395"/>
    <lineage>
        <taxon>Bacteria</taxon>
        <taxon>Pseudomonadati</taxon>
        <taxon>Thermodesulfobacteriota</taxon>
        <taxon>Dissulfuribacteria</taxon>
        <taxon>Dissulfuribacterales</taxon>
        <taxon>Dissulfuribacteraceae</taxon>
        <taxon>Dissulfuribacter</taxon>
    </lineage>
</organism>
<feature type="binding site" evidence="11">
    <location>
        <position position="582"/>
    </location>
    <ligand>
        <name>Zn(2+)</name>
        <dbReference type="ChEBI" id="CHEBI:29105"/>
    </ligand>
</feature>
<dbReference type="InterPro" id="IPR009000">
    <property type="entry name" value="Transl_B-barrel_sf"/>
</dbReference>
<dbReference type="InterPro" id="IPR003156">
    <property type="entry name" value="DHHA1_dom"/>
</dbReference>
<evidence type="ECO:0000256" key="8">
    <source>
        <dbReference type="ARBA" id="ARBA00022884"/>
    </source>
</evidence>
<reference evidence="14 15" key="1">
    <citation type="submission" date="2016-06" db="EMBL/GenBank/DDBJ databases">
        <title>Respiratory ammonification of nitrate coupled to the oxidation of elemental sulfur in deep-sea autotrophic thermophilic bacteria.</title>
        <authorList>
            <person name="Slobodkina G.B."/>
            <person name="Mardanov A.V."/>
            <person name="Ravin N.V."/>
            <person name="Frolova A.A."/>
            <person name="Viryasiv M.B."/>
            <person name="Chernyh N.A."/>
            <person name="Bonch-Osmolovskaya E.A."/>
            <person name="Slobodkin A.I."/>
        </authorList>
    </citation>
    <scope>NUCLEOTIDE SEQUENCE [LARGE SCALE GENOMIC DNA]</scope>
    <source>
        <strain evidence="14 15">S69</strain>
    </source>
</reference>
<dbReference type="Proteomes" id="UP000093080">
    <property type="component" value="Unassembled WGS sequence"/>
</dbReference>
<protein>
    <recommendedName>
        <fullName evidence="11">Alanine--tRNA ligase</fullName>
        <ecNumber evidence="11">6.1.1.7</ecNumber>
    </recommendedName>
    <alternativeName>
        <fullName evidence="11">Alanyl-tRNA synthetase</fullName>
        <shortName evidence="11">AlaRS</shortName>
    </alternativeName>
</protein>
<dbReference type="GO" id="GO:0004813">
    <property type="term" value="F:alanine-tRNA ligase activity"/>
    <property type="evidence" value="ECO:0007669"/>
    <property type="project" value="UniProtKB-UniRule"/>
</dbReference>
<dbReference type="PANTHER" id="PTHR11777">
    <property type="entry name" value="ALANYL-TRNA SYNTHETASE"/>
    <property type="match status" value="1"/>
</dbReference>
<keyword evidence="10 11" id="KW-0030">Aminoacyl-tRNA synthetase</keyword>
<keyword evidence="6 11" id="KW-0862">Zinc</keyword>
<evidence type="ECO:0000256" key="12">
    <source>
        <dbReference type="SAM" id="Coils"/>
    </source>
</evidence>